<name>A0A317CL47_9GAMM</name>
<accession>A0A317CL47</accession>
<dbReference type="InterPro" id="IPR004263">
    <property type="entry name" value="Exostosin"/>
</dbReference>
<dbReference type="SUPFAM" id="SSF75005">
    <property type="entry name" value="Arabinanase/levansucrase/invertase"/>
    <property type="match status" value="1"/>
</dbReference>
<gene>
    <name evidence="2" type="ORF">DKW60_06410</name>
</gene>
<dbReference type="EMBL" id="QGKM01000013">
    <property type="protein sequence ID" value="PWQ99069.1"/>
    <property type="molecule type" value="Genomic_DNA"/>
</dbReference>
<dbReference type="Gene3D" id="2.115.10.20">
    <property type="entry name" value="Glycosyl hydrolase domain, family 43"/>
    <property type="match status" value="1"/>
</dbReference>
<reference evidence="2 3" key="1">
    <citation type="submission" date="2018-05" db="EMBL/GenBank/DDBJ databases">
        <title>Leucothrix arctica sp. nov., isolated from Arctic seawater.</title>
        <authorList>
            <person name="Choi A."/>
            <person name="Baek K."/>
        </authorList>
    </citation>
    <scope>NUCLEOTIDE SEQUENCE [LARGE SCALE GENOMIC DNA]</scope>
    <source>
        <strain evidence="2 3">JCM 18388</strain>
    </source>
</reference>
<proteinExistence type="predicted"/>
<dbReference type="GO" id="GO:0016757">
    <property type="term" value="F:glycosyltransferase activity"/>
    <property type="evidence" value="ECO:0007669"/>
    <property type="project" value="InterPro"/>
</dbReference>
<keyword evidence="3" id="KW-1185">Reference proteome</keyword>
<dbReference type="PANTHER" id="PTHR48261:SF2">
    <property type="entry name" value="ACETYLGLUCOSAMINYLTRANSFERASE"/>
    <property type="match status" value="1"/>
</dbReference>
<comment type="caution">
    <text evidence="2">The sequence shown here is derived from an EMBL/GenBank/DDBJ whole genome shotgun (WGS) entry which is preliminary data.</text>
</comment>
<dbReference type="OrthoDB" id="3771157at2"/>
<evidence type="ECO:0000313" key="3">
    <source>
        <dbReference type="Proteomes" id="UP000245539"/>
    </source>
</evidence>
<organism evidence="2 3">
    <name type="scientific">Leucothrix pacifica</name>
    <dbReference type="NCBI Taxonomy" id="1247513"/>
    <lineage>
        <taxon>Bacteria</taxon>
        <taxon>Pseudomonadati</taxon>
        <taxon>Pseudomonadota</taxon>
        <taxon>Gammaproteobacteria</taxon>
        <taxon>Thiotrichales</taxon>
        <taxon>Thiotrichaceae</taxon>
        <taxon>Leucothrix</taxon>
    </lineage>
</organism>
<dbReference type="PANTHER" id="PTHR48261">
    <property type="entry name" value="ACETYLGLUCOSAMINYLTRANSFERASE"/>
    <property type="match status" value="1"/>
</dbReference>
<protein>
    <recommendedName>
        <fullName evidence="1">Glucosamine inositolphosphorylceramide transferase 1 N-terminal domain-containing protein</fullName>
    </recommendedName>
</protein>
<evidence type="ECO:0000259" key="1">
    <source>
        <dbReference type="Pfam" id="PF24793"/>
    </source>
</evidence>
<dbReference type="InterPro" id="IPR056442">
    <property type="entry name" value="GINT1_N"/>
</dbReference>
<dbReference type="Proteomes" id="UP000245539">
    <property type="component" value="Unassembled WGS sequence"/>
</dbReference>
<evidence type="ECO:0000313" key="2">
    <source>
        <dbReference type="EMBL" id="PWQ99069.1"/>
    </source>
</evidence>
<feature type="domain" description="Glucosamine inositolphosphorylceramide transferase 1 N-terminal" evidence="1">
    <location>
        <begin position="298"/>
        <end position="504"/>
    </location>
</feature>
<dbReference type="AlphaFoldDB" id="A0A317CL47"/>
<dbReference type="RefSeq" id="WP_109836830.1">
    <property type="nucleotide sequence ID" value="NZ_QGKM01000013.1"/>
</dbReference>
<sequence length="541" mass="61138">MAHFPHGFSAGLIVGSTTVWRWQYQLIQSLIEWGLVDVRKIIILGLPQITSDKSISLLHRLDGKVFSCEVSAFDLVDIATLTGDIHFFDTISSVDINVDILINLSEVSAASECIDMAALCVLTPLFSKGGELRSQRLAVHEYIQGQTEVCLSVLAESKSGGDGVIAEASHSLNSGSLTRNLYQYWFWLAYLWQQAIRFLKQVDDASAETLSILDNCSQKNGASLIGRPVNSDRRHLSVTDTSKAILRLSGHIKQKFQQKYQHTEQWVLLIKHFNYGASGDNEVLDFSGYQELSPPDDCFWADPFVISQDNKNYVFFEELPFATERGHLSCMEVFSDGTHSDPVIILQEDHHLSYPNVFEYESSYYMIPESGDHGTIDVYRCTAFPYQWGHHQTLMSNIHAYDSTLIEHDGHWWLFATVVPEPGLSGCQALHIFYADSPLSTDWQEHSQSPVINRAARARPGGNFFIKDQQLYRVSQDCAGEYGAGINVNKVIELNTERYEETLVYQSYPDWDDKLTALHTLNFNEHIAASDALRVKTKRLF</sequence>
<dbReference type="InterPro" id="IPR023296">
    <property type="entry name" value="Glyco_hydro_beta-prop_sf"/>
</dbReference>
<dbReference type="Pfam" id="PF24793">
    <property type="entry name" value="GINT1_N"/>
    <property type="match status" value="1"/>
</dbReference>